<protein>
    <recommendedName>
        <fullName evidence="6">Ribulose-phosphate 3-epimerase</fullName>
    </recommendedName>
</protein>
<dbReference type="Pfam" id="PF00834">
    <property type="entry name" value="Ribul_P_3_epim"/>
    <property type="match status" value="1"/>
</dbReference>
<comment type="caution">
    <text evidence="4">The sequence shown here is derived from an EMBL/GenBank/DDBJ whole genome shotgun (WGS) entry which is preliminary data.</text>
</comment>
<reference evidence="4 5" key="1">
    <citation type="journal article" date="2016" name="Nat. Commun.">
        <title>Thousands of microbial genomes shed light on interconnected biogeochemical processes in an aquifer system.</title>
        <authorList>
            <person name="Anantharaman K."/>
            <person name="Brown C.T."/>
            <person name="Hug L.A."/>
            <person name="Sharon I."/>
            <person name="Castelle C.J."/>
            <person name="Probst A.J."/>
            <person name="Thomas B.C."/>
            <person name="Singh A."/>
            <person name="Wilkins M.J."/>
            <person name="Karaoz U."/>
            <person name="Brodie E.L."/>
            <person name="Williams K.H."/>
            <person name="Hubbard S.S."/>
            <person name="Banfield J.F."/>
        </authorList>
    </citation>
    <scope>NUCLEOTIDE SEQUENCE [LARGE SCALE GENOMIC DNA]</scope>
</reference>
<keyword evidence="2" id="KW-0413">Isomerase</keyword>
<dbReference type="Proteomes" id="UP000177797">
    <property type="component" value="Unassembled WGS sequence"/>
</dbReference>
<evidence type="ECO:0008006" key="6">
    <source>
        <dbReference type="Google" id="ProtNLM"/>
    </source>
</evidence>
<evidence type="ECO:0000256" key="3">
    <source>
        <dbReference type="SAM" id="MobiDB-lite"/>
    </source>
</evidence>
<dbReference type="Gene3D" id="3.20.20.70">
    <property type="entry name" value="Aldolase class I"/>
    <property type="match status" value="1"/>
</dbReference>
<gene>
    <name evidence="4" type="ORF">A2938_00570</name>
</gene>
<dbReference type="InterPro" id="IPR011060">
    <property type="entry name" value="RibuloseP-bd_barrel"/>
</dbReference>
<feature type="region of interest" description="Disordered" evidence="3">
    <location>
        <begin position="197"/>
        <end position="230"/>
    </location>
</feature>
<dbReference type="GO" id="GO:0005975">
    <property type="term" value="P:carbohydrate metabolic process"/>
    <property type="evidence" value="ECO:0007669"/>
    <property type="project" value="InterPro"/>
</dbReference>
<evidence type="ECO:0000313" key="5">
    <source>
        <dbReference type="Proteomes" id="UP000177797"/>
    </source>
</evidence>
<dbReference type="InterPro" id="IPR013785">
    <property type="entry name" value="Aldolase_TIM"/>
</dbReference>
<organism evidence="4 5">
    <name type="scientific">Candidatus Taylorbacteria bacterium RIFCSPLOWO2_01_FULL_48_100</name>
    <dbReference type="NCBI Taxonomy" id="1802322"/>
    <lineage>
        <taxon>Bacteria</taxon>
        <taxon>Candidatus Tayloriibacteriota</taxon>
    </lineage>
</organism>
<evidence type="ECO:0000256" key="1">
    <source>
        <dbReference type="ARBA" id="ARBA00022723"/>
    </source>
</evidence>
<dbReference type="InterPro" id="IPR000056">
    <property type="entry name" value="Ribul_P_3_epim-like"/>
</dbReference>
<proteinExistence type="predicted"/>
<dbReference type="PANTHER" id="PTHR11749">
    <property type="entry name" value="RIBULOSE-5-PHOSPHATE-3-EPIMERASE"/>
    <property type="match status" value="1"/>
</dbReference>
<sequence length="230" mass="25399">MIEIIPAILARDERELSEKLAALPRAAEAVHIDFTDSSISPSVEGEYPKGEGVLFEAHLMIPHPQEYIAELVKREFSRILIQIESVSPEVFAEIIHEWRGSVEIAPSLEIETPLEAIDSFAHEIQPVQLMGIAEIGAQGRPFDPRVIPRVTALHAKYPHLTISVDGGVNKENAERLVAAGAMRLVVGSAISEFFRKTTPPPRGLGTSPWVKGRIKKEKPSRPFHKGERVG</sequence>
<dbReference type="GO" id="GO:0016857">
    <property type="term" value="F:racemase and epimerase activity, acting on carbohydrates and derivatives"/>
    <property type="evidence" value="ECO:0007669"/>
    <property type="project" value="InterPro"/>
</dbReference>
<keyword evidence="1" id="KW-0479">Metal-binding</keyword>
<evidence type="ECO:0000313" key="4">
    <source>
        <dbReference type="EMBL" id="OHA35049.1"/>
    </source>
</evidence>
<dbReference type="GO" id="GO:0046872">
    <property type="term" value="F:metal ion binding"/>
    <property type="evidence" value="ECO:0007669"/>
    <property type="project" value="UniProtKB-KW"/>
</dbReference>
<name>A0A1G2NHW9_9BACT</name>
<accession>A0A1G2NHW9</accession>
<dbReference type="SUPFAM" id="SSF51366">
    <property type="entry name" value="Ribulose-phoshate binding barrel"/>
    <property type="match status" value="1"/>
</dbReference>
<feature type="compositionally biased region" description="Basic and acidic residues" evidence="3">
    <location>
        <begin position="217"/>
        <end position="230"/>
    </location>
</feature>
<dbReference type="AlphaFoldDB" id="A0A1G2NHW9"/>
<evidence type="ECO:0000256" key="2">
    <source>
        <dbReference type="ARBA" id="ARBA00023235"/>
    </source>
</evidence>
<dbReference type="EMBL" id="MHSA01000002">
    <property type="protein sequence ID" value="OHA35049.1"/>
    <property type="molecule type" value="Genomic_DNA"/>
</dbReference>